<reference evidence="1" key="1">
    <citation type="journal article" date="2015" name="Nature">
        <title>Complex archaea that bridge the gap between prokaryotes and eukaryotes.</title>
        <authorList>
            <person name="Spang A."/>
            <person name="Saw J.H."/>
            <person name="Jorgensen S.L."/>
            <person name="Zaremba-Niedzwiedzka K."/>
            <person name="Martijn J."/>
            <person name="Lind A.E."/>
            <person name="van Eijk R."/>
            <person name="Schleper C."/>
            <person name="Guy L."/>
            <person name="Ettema T.J."/>
        </authorList>
    </citation>
    <scope>NUCLEOTIDE SEQUENCE</scope>
</reference>
<protein>
    <submittedName>
        <fullName evidence="1">Uncharacterized protein</fullName>
    </submittedName>
</protein>
<proteinExistence type="predicted"/>
<comment type="caution">
    <text evidence="1">The sequence shown here is derived from an EMBL/GenBank/DDBJ whole genome shotgun (WGS) entry which is preliminary data.</text>
</comment>
<dbReference type="EMBL" id="LAZR01033329">
    <property type="protein sequence ID" value="KKL48410.1"/>
    <property type="molecule type" value="Genomic_DNA"/>
</dbReference>
<dbReference type="AlphaFoldDB" id="A0A0F9ETW8"/>
<gene>
    <name evidence="1" type="ORF">LCGC14_2325760</name>
</gene>
<name>A0A0F9ETW8_9ZZZZ</name>
<sequence length="101" mass="11757">MTENNWTTCPKCYGEEVARLQKTIDNVAWNYGKVPQHEWLEMFNSLGRVDEPEIDFDLQEDYEIGFGTDGIFHILYWGWCAKCGFEFEFISSDPLPAHDVA</sequence>
<accession>A0A0F9ETW8</accession>
<organism evidence="1">
    <name type="scientific">marine sediment metagenome</name>
    <dbReference type="NCBI Taxonomy" id="412755"/>
    <lineage>
        <taxon>unclassified sequences</taxon>
        <taxon>metagenomes</taxon>
        <taxon>ecological metagenomes</taxon>
    </lineage>
</organism>
<evidence type="ECO:0000313" key="1">
    <source>
        <dbReference type="EMBL" id="KKL48410.1"/>
    </source>
</evidence>